<reference evidence="1" key="2">
    <citation type="journal article" date="2023" name="Int. J. Mol. Sci.">
        <title>De Novo Assembly and Annotation of 11 Diverse Shrub Willow (Salix) Genomes Reveals Novel Gene Organization in Sex-Linked Regions.</title>
        <authorList>
            <person name="Hyden B."/>
            <person name="Feng K."/>
            <person name="Yates T.B."/>
            <person name="Jawdy S."/>
            <person name="Cereghino C."/>
            <person name="Smart L.B."/>
            <person name="Muchero W."/>
        </authorList>
    </citation>
    <scope>NUCLEOTIDE SEQUENCE</scope>
    <source>
        <tissue evidence="1">Shoot tip</tissue>
    </source>
</reference>
<protein>
    <submittedName>
        <fullName evidence="1">Uncharacterized protein</fullName>
    </submittedName>
</protein>
<accession>A0A9Q0WQI1</accession>
<gene>
    <name evidence="1" type="ORF">OIU79_020995</name>
</gene>
<organism evidence="1 2">
    <name type="scientific">Salix purpurea</name>
    <name type="common">Purple osier willow</name>
    <dbReference type="NCBI Taxonomy" id="77065"/>
    <lineage>
        <taxon>Eukaryota</taxon>
        <taxon>Viridiplantae</taxon>
        <taxon>Streptophyta</taxon>
        <taxon>Embryophyta</taxon>
        <taxon>Tracheophyta</taxon>
        <taxon>Spermatophyta</taxon>
        <taxon>Magnoliopsida</taxon>
        <taxon>eudicotyledons</taxon>
        <taxon>Gunneridae</taxon>
        <taxon>Pentapetalae</taxon>
        <taxon>rosids</taxon>
        <taxon>fabids</taxon>
        <taxon>Malpighiales</taxon>
        <taxon>Salicaceae</taxon>
        <taxon>Saliceae</taxon>
        <taxon>Salix</taxon>
    </lineage>
</organism>
<comment type="caution">
    <text evidence="1">The sequence shown here is derived from an EMBL/GenBank/DDBJ whole genome shotgun (WGS) entry which is preliminary data.</text>
</comment>
<reference evidence="1" key="1">
    <citation type="submission" date="2022-11" db="EMBL/GenBank/DDBJ databases">
        <authorList>
            <person name="Hyden B.L."/>
            <person name="Feng K."/>
            <person name="Yates T."/>
            <person name="Jawdy S."/>
            <person name="Smart L.B."/>
            <person name="Muchero W."/>
        </authorList>
    </citation>
    <scope>NUCLEOTIDE SEQUENCE</scope>
    <source>
        <tissue evidence="1">Shoot tip</tissue>
    </source>
</reference>
<evidence type="ECO:0000313" key="1">
    <source>
        <dbReference type="EMBL" id="KAJ6770258.1"/>
    </source>
</evidence>
<dbReference type="EMBL" id="JAPFFK010000003">
    <property type="protein sequence ID" value="KAJ6770258.1"/>
    <property type="molecule type" value="Genomic_DNA"/>
</dbReference>
<evidence type="ECO:0000313" key="2">
    <source>
        <dbReference type="Proteomes" id="UP001151532"/>
    </source>
</evidence>
<dbReference type="Proteomes" id="UP001151532">
    <property type="component" value="Chromosome 11"/>
</dbReference>
<proteinExistence type="predicted"/>
<sequence length="148" mass="16670">MNKKQSLRSNSIISNLTEILLGHLGPYAPCIITSQTGFGRKHLARQEETGDLPLHSPHASSSLSLRSRVGNQIGLTSDRAVGTDKRAMVVMRRKCINREEFGFKYYLLSSNTSGMDLNCINHVEFGLKYYLLSLNTWGSAKFYYKYMG</sequence>
<dbReference type="AlphaFoldDB" id="A0A9Q0WQI1"/>
<name>A0A9Q0WQI1_SALPP</name>
<keyword evidence="2" id="KW-1185">Reference proteome</keyword>